<dbReference type="Proteomes" id="UP000063699">
    <property type="component" value="Chromosome"/>
</dbReference>
<dbReference type="STRING" id="860235.AOZ06_29230"/>
<name>A0A0N9HYB4_9PSEU</name>
<organism evidence="2 3">
    <name type="scientific">Kibdelosporangium phytohabitans</name>
    <dbReference type="NCBI Taxonomy" id="860235"/>
    <lineage>
        <taxon>Bacteria</taxon>
        <taxon>Bacillati</taxon>
        <taxon>Actinomycetota</taxon>
        <taxon>Actinomycetes</taxon>
        <taxon>Pseudonocardiales</taxon>
        <taxon>Pseudonocardiaceae</taxon>
        <taxon>Kibdelosporangium</taxon>
    </lineage>
</organism>
<dbReference type="AlphaFoldDB" id="A0A0N9HYB4"/>
<dbReference type="PANTHER" id="PTHR47691:SF3">
    <property type="entry name" value="HTH-TYPE TRANSCRIPTIONAL REGULATOR RV0890C-RELATED"/>
    <property type="match status" value="1"/>
</dbReference>
<keyword evidence="3" id="KW-1185">Reference proteome</keyword>
<dbReference type="KEGG" id="kphy:AOZ06_29230"/>
<dbReference type="PANTHER" id="PTHR47691">
    <property type="entry name" value="REGULATOR-RELATED"/>
    <property type="match status" value="1"/>
</dbReference>
<evidence type="ECO:0000313" key="3">
    <source>
        <dbReference type="Proteomes" id="UP000063699"/>
    </source>
</evidence>
<sequence length="153" mass="16361">MVVSALATSGFSSGETSSGVVRDGRLGHAVAAVLEVAEHADGQEAVLARLRRGPSVLVLDNREHLPDAVAEFVERILAASPVTILATSRERLGRSGELVHAVAPLPLGSDAEELFRDRVVRRGEDRTWRSAGQDDPRPNHHPAPRTATQKGQP</sequence>
<feature type="compositionally biased region" description="Basic and acidic residues" evidence="1">
    <location>
        <begin position="125"/>
        <end position="138"/>
    </location>
</feature>
<evidence type="ECO:0000313" key="2">
    <source>
        <dbReference type="EMBL" id="ALG10433.1"/>
    </source>
</evidence>
<protein>
    <recommendedName>
        <fullName evidence="4">NB-ARC domain-containing protein</fullName>
    </recommendedName>
</protein>
<evidence type="ECO:0000256" key="1">
    <source>
        <dbReference type="SAM" id="MobiDB-lite"/>
    </source>
</evidence>
<evidence type="ECO:0008006" key="4">
    <source>
        <dbReference type="Google" id="ProtNLM"/>
    </source>
</evidence>
<gene>
    <name evidence="2" type="ORF">AOZ06_29230</name>
</gene>
<dbReference type="EMBL" id="CP012752">
    <property type="protein sequence ID" value="ALG10433.1"/>
    <property type="molecule type" value="Genomic_DNA"/>
</dbReference>
<feature type="region of interest" description="Disordered" evidence="1">
    <location>
        <begin position="125"/>
        <end position="153"/>
    </location>
</feature>
<proteinExistence type="predicted"/>
<accession>A0A0N9HYB4</accession>
<reference evidence="2 3" key="1">
    <citation type="submission" date="2015-07" db="EMBL/GenBank/DDBJ databases">
        <title>Genome sequencing of Kibdelosporangium phytohabitans.</title>
        <authorList>
            <person name="Qin S."/>
            <person name="Xing K."/>
        </authorList>
    </citation>
    <scope>NUCLEOTIDE SEQUENCE [LARGE SCALE GENOMIC DNA]</scope>
    <source>
        <strain evidence="2 3">KLBMP1111</strain>
    </source>
</reference>